<proteinExistence type="inferred from homology"/>
<evidence type="ECO:0000313" key="5">
    <source>
        <dbReference type="Proteomes" id="UP000006727"/>
    </source>
</evidence>
<keyword evidence="5" id="KW-1185">Reference proteome</keyword>
<dbReference type="GO" id="GO:0046961">
    <property type="term" value="F:proton-transporting ATPase activity, rotational mechanism"/>
    <property type="evidence" value="ECO:0007669"/>
    <property type="project" value="InterPro"/>
</dbReference>
<dbReference type="Gramene" id="Pp3c17_22370V3.2">
    <property type="protein sequence ID" value="Pp3c17_22370V3.2"/>
    <property type="gene ID" value="Pp3c17_22370"/>
</dbReference>
<reference evidence="4" key="3">
    <citation type="submission" date="2020-12" db="UniProtKB">
        <authorList>
            <consortium name="EnsemblPlants"/>
        </authorList>
    </citation>
    <scope>IDENTIFICATION</scope>
</reference>
<dbReference type="Proteomes" id="UP000006727">
    <property type="component" value="Chromosome 17"/>
</dbReference>
<accession>A0A7I4F898</accession>
<dbReference type="EnsemblPlants" id="Pp3c17_22370V3.2">
    <property type="protein sequence ID" value="Pp3c17_22370V3.2"/>
    <property type="gene ID" value="Pp3c17_22370"/>
</dbReference>
<dbReference type="AlphaFoldDB" id="A0A7I4F898"/>
<dbReference type="Gene3D" id="6.10.250.1620">
    <property type="match status" value="1"/>
</dbReference>
<evidence type="ECO:0000256" key="1">
    <source>
        <dbReference type="ARBA" id="ARBA00005901"/>
    </source>
</evidence>
<dbReference type="EMBL" id="ABEU02000017">
    <property type="status" value="NOT_ANNOTATED_CDS"/>
    <property type="molecule type" value="Genomic_DNA"/>
</dbReference>
<protein>
    <submittedName>
        <fullName evidence="4">Uncharacterized protein</fullName>
    </submittedName>
</protein>
<organism evidence="4 5">
    <name type="scientific">Physcomitrium patens</name>
    <name type="common">Spreading-leaved earth moss</name>
    <name type="synonym">Physcomitrella patens</name>
    <dbReference type="NCBI Taxonomy" id="3218"/>
    <lineage>
        <taxon>Eukaryota</taxon>
        <taxon>Viridiplantae</taxon>
        <taxon>Streptophyta</taxon>
        <taxon>Embryophyta</taxon>
        <taxon>Bryophyta</taxon>
        <taxon>Bryophytina</taxon>
        <taxon>Bryopsida</taxon>
        <taxon>Funariidae</taxon>
        <taxon>Funariales</taxon>
        <taxon>Funariaceae</taxon>
        <taxon>Physcomitrium</taxon>
    </lineage>
</organism>
<evidence type="ECO:0000313" key="4">
    <source>
        <dbReference type="EnsemblPlants" id="Pp3c17_22370V3.2"/>
    </source>
</evidence>
<evidence type="ECO:0000256" key="2">
    <source>
        <dbReference type="ARBA" id="ARBA00022448"/>
    </source>
</evidence>
<keyword evidence="3" id="KW-0406">Ion transport</keyword>
<dbReference type="PANTHER" id="PTHR45715">
    <property type="entry name" value="ATPASE H+-TRANSPORTING V1 SUBUNIT E1A-RELATED"/>
    <property type="match status" value="1"/>
</dbReference>
<reference evidence="4 5" key="1">
    <citation type="journal article" date="2008" name="Science">
        <title>The Physcomitrella genome reveals evolutionary insights into the conquest of land by plants.</title>
        <authorList>
            <person name="Rensing S."/>
            <person name="Lang D."/>
            <person name="Zimmer A."/>
            <person name="Terry A."/>
            <person name="Salamov A."/>
            <person name="Shapiro H."/>
            <person name="Nishiyama T."/>
            <person name="Perroud P.-F."/>
            <person name="Lindquist E."/>
            <person name="Kamisugi Y."/>
            <person name="Tanahashi T."/>
            <person name="Sakakibara K."/>
            <person name="Fujita T."/>
            <person name="Oishi K."/>
            <person name="Shin-I T."/>
            <person name="Kuroki Y."/>
            <person name="Toyoda A."/>
            <person name="Suzuki Y."/>
            <person name="Hashimoto A."/>
            <person name="Yamaguchi K."/>
            <person name="Sugano A."/>
            <person name="Kohara Y."/>
            <person name="Fujiyama A."/>
            <person name="Anterola A."/>
            <person name="Aoki S."/>
            <person name="Ashton N."/>
            <person name="Barbazuk W.B."/>
            <person name="Barker E."/>
            <person name="Bennetzen J."/>
            <person name="Bezanilla M."/>
            <person name="Blankenship R."/>
            <person name="Cho S.H."/>
            <person name="Dutcher S."/>
            <person name="Estelle M."/>
            <person name="Fawcett J.A."/>
            <person name="Gundlach H."/>
            <person name="Hanada K."/>
            <person name="Heyl A."/>
            <person name="Hicks K.A."/>
            <person name="Hugh J."/>
            <person name="Lohr M."/>
            <person name="Mayer K."/>
            <person name="Melkozernov A."/>
            <person name="Murata T."/>
            <person name="Nelson D."/>
            <person name="Pils B."/>
            <person name="Prigge M."/>
            <person name="Reiss B."/>
            <person name="Renner T."/>
            <person name="Rombauts S."/>
            <person name="Rushton P."/>
            <person name="Sanderfoot A."/>
            <person name="Schween G."/>
            <person name="Shiu S.-H."/>
            <person name="Stueber K."/>
            <person name="Theodoulou F.L."/>
            <person name="Tu H."/>
            <person name="Van de Peer Y."/>
            <person name="Verrier P.J."/>
            <person name="Waters E."/>
            <person name="Wood A."/>
            <person name="Yang L."/>
            <person name="Cove D."/>
            <person name="Cuming A."/>
            <person name="Hasebe M."/>
            <person name="Lucas S."/>
            <person name="Mishler D.B."/>
            <person name="Reski R."/>
            <person name="Grigoriev I."/>
            <person name="Quatrano R.S."/>
            <person name="Boore J.L."/>
        </authorList>
    </citation>
    <scope>NUCLEOTIDE SEQUENCE [LARGE SCALE GENOMIC DNA]</scope>
    <source>
        <strain evidence="4 5">cv. Gransden 2004</strain>
    </source>
</reference>
<evidence type="ECO:0000256" key="3">
    <source>
        <dbReference type="ARBA" id="ARBA00023065"/>
    </source>
</evidence>
<name>A0A7I4F898_PHYPA</name>
<comment type="similarity">
    <text evidence="1">Belongs to the V-ATPase E subunit family.</text>
</comment>
<reference evidence="4 5" key="2">
    <citation type="journal article" date="2018" name="Plant J.">
        <title>The Physcomitrella patens chromosome-scale assembly reveals moss genome structure and evolution.</title>
        <authorList>
            <person name="Lang D."/>
            <person name="Ullrich K.K."/>
            <person name="Murat F."/>
            <person name="Fuchs J."/>
            <person name="Jenkins J."/>
            <person name="Haas F.B."/>
            <person name="Piednoel M."/>
            <person name="Gundlach H."/>
            <person name="Van Bel M."/>
            <person name="Meyberg R."/>
            <person name="Vives C."/>
            <person name="Morata J."/>
            <person name="Symeonidi A."/>
            <person name="Hiss M."/>
            <person name="Muchero W."/>
            <person name="Kamisugi Y."/>
            <person name="Saleh O."/>
            <person name="Blanc G."/>
            <person name="Decker E.L."/>
            <person name="van Gessel N."/>
            <person name="Grimwood J."/>
            <person name="Hayes R.D."/>
            <person name="Graham S.W."/>
            <person name="Gunter L.E."/>
            <person name="McDaniel S.F."/>
            <person name="Hoernstein S.N.W."/>
            <person name="Larsson A."/>
            <person name="Li F.W."/>
            <person name="Perroud P.F."/>
            <person name="Phillips J."/>
            <person name="Ranjan P."/>
            <person name="Rokshar D.S."/>
            <person name="Rothfels C.J."/>
            <person name="Schneider L."/>
            <person name="Shu S."/>
            <person name="Stevenson D.W."/>
            <person name="Thummler F."/>
            <person name="Tillich M."/>
            <person name="Villarreal Aguilar J.C."/>
            <person name="Widiez T."/>
            <person name="Wong G.K."/>
            <person name="Wymore A."/>
            <person name="Zhang Y."/>
            <person name="Zimmer A.D."/>
            <person name="Quatrano R.S."/>
            <person name="Mayer K.F.X."/>
            <person name="Goodstein D."/>
            <person name="Casacuberta J.M."/>
            <person name="Vandepoele K."/>
            <person name="Reski R."/>
            <person name="Cuming A.C."/>
            <person name="Tuskan G.A."/>
            <person name="Maumus F."/>
            <person name="Salse J."/>
            <person name="Schmutz J."/>
            <person name="Rensing S.A."/>
        </authorList>
    </citation>
    <scope>NUCLEOTIDE SEQUENCE [LARGE SCALE GENOMIC DNA]</scope>
    <source>
        <strain evidence="4 5">cv. Gransden 2004</strain>
    </source>
</reference>
<dbReference type="InterPro" id="IPR002842">
    <property type="entry name" value="ATPase_V1_Esu"/>
</dbReference>
<keyword evidence="2" id="KW-0813">Transport</keyword>
<gene>
    <name evidence="4" type="primary">LOC112294396</name>
</gene>
<sequence length="74" mass="8416">MNDIEVSKQVQQMVQFIRQEAEEKANEISVSAEERIGLPESRAHGSSQLEESALSYFIVLMKSWVSIDSMVKNE</sequence>
<dbReference type="GO" id="GO:0033178">
    <property type="term" value="C:proton-transporting two-sector ATPase complex, catalytic domain"/>
    <property type="evidence" value="ECO:0007669"/>
    <property type="project" value="InterPro"/>
</dbReference>